<dbReference type="EMBL" id="DS572706">
    <property type="protein sequence ID" value="EGY14807.1"/>
    <property type="molecule type" value="Genomic_DNA"/>
</dbReference>
<proteinExistence type="predicted"/>
<dbReference type="Proteomes" id="UP000001611">
    <property type="component" value="Unassembled WGS sequence"/>
</dbReference>
<sequence length="87" mass="9938">MRRWNSWTFLRHKAADTEQPFPQLEQAFELPSVFLTVQYSVLLGSGGYGRAPIIDESAPNATSEPEYKTSSYFEPRPLFRSGYFGDV</sequence>
<protein>
    <submittedName>
        <fullName evidence="1">Uncharacterized protein</fullName>
    </submittedName>
</protein>
<name>G2X739_VERDV</name>
<dbReference type="RefSeq" id="XP_009656970.1">
    <property type="nucleotide sequence ID" value="XM_009658675.1"/>
</dbReference>
<dbReference type="AlphaFoldDB" id="G2X739"/>
<dbReference type="KEGG" id="vda:VDAG_06297"/>
<accession>G2X739</accession>
<dbReference type="HOGENOM" id="CLU_2485039_0_0_1"/>
<reference evidence="1 2" key="1">
    <citation type="submission" date="2008-03" db="EMBL/GenBank/DDBJ databases">
        <title>The Genome Sequence of Verticillium dahliae VdLs.17.</title>
        <authorList>
            <consortium name="The Broad Institute Genome Sequencing Platform"/>
            <person name="Ma L.-J.J."/>
            <person name="Klosterman S.J."/>
            <person name="Subbarao K."/>
            <person name="Dobinson K."/>
            <person name="Veronese P."/>
            <person name="Kang S."/>
            <person name="Gold S.E."/>
            <person name="Young S."/>
            <person name="Jaffe D."/>
            <person name="Gnerre S."/>
            <person name="Berlin A."/>
            <person name="Heiman D."/>
            <person name="Hepburn T."/>
            <person name="Sykes S."/>
            <person name="Alvarado L."/>
            <person name="Kodira C.D."/>
            <person name="Lander E."/>
            <person name="Galagan J."/>
            <person name="Nusbaum C."/>
            <person name="Birren B."/>
        </authorList>
    </citation>
    <scope>NUCLEOTIDE SEQUENCE [LARGE SCALE GENOMIC DNA]</scope>
    <source>
        <strain evidence="2">VdLs.17 / ATCC MYA-4575 / FGSC 10137</strain>
    </source>
</reference>
<evidence type="ECO:0000313" key="1">
    <source>
        <dbReference type="EMBL" id="EGY14807.1"/>
    </source>
</evidence>
<organism evidence="1 2">
    <name type="scientific">Verticillium dahliae (strain VdLs.17 / ATCC MYA-4575 / FGSC 10137)</name>
    <name type="common">Verticillium wilt</name>
    <dbReference type="NCBI Taxonomy" id="498257"/>
    <lineage>
        <taxon>Eukaryota</taxon>
        <taxon>Fungi</taxon>
        <taxon>Dikarya</taxon>
        <taxon>Ascomycota</taxon>
        <taxon>Pezizomycotina</taxon>
        <taxon>Sordariomycetes</taxon>
        <taxon>Hypocreomycetidae</taxon>
        <taxon>Glomerellales</taxon>
        <taxon>Plectosphaerellaceae</taxon>
        <taxon>Verticillium</taxon>
    </lineage>
</organism>
<evidence type="ECO:0000313" key="2">
    <source>
        <dbReference type="Proteomes" id="UP000001611"/>
    </source>
</evidence>
<keyword evidence="2" id="KW-1185">Reference proteome</keyword>
<reference evidence="2" key="2">
    <citation type="journal article" date="2011" name="PLoS Pathog.">
        <title>Comparative genomics yields insights into niche adaptation of plant vascular wilt pathogens.</title>
        <authorList>
            <person name="Klosterman S.J."/>
            <person name="Subbarao K.V."/>
            <person name="Kang S."/>
            <person name="Veronese P."/>
            <person name="Gold S.E."/>
            <person name="Thomma B.P.H.J."/>
            <person name="Chen Z."/>
            <person name="Henrissat B."/>
            <person name="Lee Y.-H."/>
            <person name="Park J."/>
            <person name="Garcia-Pedrajas M.D."/>
            <person name="Barbara D.J."/>
            <person name="Anchieta A."/>
            <person name="de Jonge R."/>
            <person name="Santhanam P."/>
            <person name="Maruthachalam K."/>
            <person name="Atallah Z."/>
            <person name="Amyotte S.G."/>
            <person name="Paz Z."/>
            <person name="Inderbitzin P."/>
            <person name="Hayes R.J."/>
            <person name="Heiman D.I."/>
            <person name="Young S."/>
            <person name="Zeng Q."/>
            <person name="Engels R."/>
            <person name="Galagan J."/>
            <person name="Cuomo C.A."/>
            <person name="Dobinson K.F."/>
            <person name="Ma L.-J."/>
        </authorList>
    </citation>
    <scope>NUCLEOTIDE SEQUENCE [LARGE SCALE GENOMIC DNA]</scope>
    <source>
        <strain evidence="2">VdLs.17 / ATCC MYA-4575 / FGSC 10137</strain>
    </source>
</reference>
<gene>
    <name evidence="1" type="ORF">VDAG_06297</name>
</gene>
<dbReference type="InParanoid" id="G2X739"/>
<dbReference type="GeneID" id="20707760"/>